<gene>
    <name evidence="6" type="ORF">CICLE_v10033026mg</name>
</gene>
<evidence type="ECO:0000256" key="4">
    <source>
        <dbReference type="ARBA" id="ARBA00023242"/>
    </source>
</evidence>
<proteinExistence type="predicted"/>
<comment type="subcellular location">
    <subcellularLocation>
        <location evidence="1">Nucleus</location>
    </subcellularLocation>
</comment>
<evidence type="ECO:0000256" key="2">
    <source>
        <dbReference type="ARBA" id="ARBA00023015"/>
    </source>
</evidence>
<dbReference type="PANTHER" id="PTHR33124">
    <property type="entry name" value="TRANSCRIPTION FACTOR IBH1-LIKE 1"/>
    <property type="match status" value="1"/>
</dbReference>
<dbReference type="KEGG" id="cic:CICLE_v10033026mg"/>
<evidence type="ECO:0000256" key="3">
    <source>
        <dbReference type="ARBA" id="ARBA00023163"/>
    </source>
</evidence>
<evidence type="ECO:0008006" key="8">
    <source>
        <dbReference type="Google" id="ProtNLM"/>
    </source>
</evidence>
<dbReference type="Proteomes" id="UP000030687">
    <property type="component" value="Unassembled WGS sequence"/>
</dbReference>
<feature type="compositionally biased region" description="Polar residues" evidence="5">
    <location>
        <begin position="1"/>
        <end position="12"/>
    </location>
</feature>
<dbReference type="AlphaFoldDB" id="V4VDF5"/>
<dbReference type="GO" id="GO:0006355">
    <property type="term" value="P:regulation of DNA-templated transcription"/>
    <property type="evidence" value="ECO:0007669"/>
    <property type="project" value="InterPro"/>
</dbReference>
<evidence type="ECO:0000256" key="5">
    <source>
        <dbReference type="SAM" id="MobiDB-lite"/>
    </source>
</evidence>
<dbReference type="STRING" id="85681.V4VDF5"/>
<sequence>METTKTQINPTAAFQIKEIKTSQKPQMGHHENARKAHRKLVNRRKRTTRDVTAAYHHRRQQQQKKDKVQEDQDDQSKEELLETKIFALQRIVPGGETLGVDELFEETADYILALQCQIKAMKVLTNFIEGLKKEKSKFGA</sequence>
<organism evidence="6 7">
    <name type="scientific">Citrus clementina</name>
    <name type="common">Clementine</name>
    <name type="synonym">Citrus deliciosa x Citrus sinensis</name>
    <dbReference type="NCBI Taxonomy" id="85681"/>
    <lineage>
        <taxon>Eukaryota</taxon>
        <taxon>Viridiplantae</taxon>
        <taxon>Streptophyta</taxon>
        <taxon>Embryophyta</taxon>
        <taxon>Tracheophyta</taxon>
        <taxon>Spermatophyta</taxon>
        <taxon>Magnoliopsida</taxon>
        <taxon>eudicotyledons</taxon>
        <taxon>Gunneridae</taxon>
        <taxon>Pentapetalae</taxon>
        <taxon>rosids</taxon>
        <taxon>malvids</taxon>
        <taxon>Sapindales</taxon>
        <taxon>Rutaceae</taxon>
        <taxon>Aurantioideae</taxon>
        <taxon>Citrus</taxon>
    </lineage>
</organism>
<keyword evidence="3" id="KW-0804">Transcription</keyword>
<accession>V4VDF5</accession>
<protein>
    <recommendedName>
        <fullName evidence="8">BHLH domain-containing protein</fullName>
    </recommendedName>
</protein>
<keyword evidence="2" id="KW-0805">Transcription regulation</keyword>
<feature type="compositionally biased region" description="Basic residues" evidence="5">
    <location>
        <begin position="35"/>
        <end position="47"/>
    </location>
</feature>
<reference evidence="6 7" key="1">
    <citation type="submission" date="2013-10" db="EMBL/GenBank/DDBJ databases">
        <authorList>
            <consortium name="International Citrus Genome Consortium"/>
            <person name="Jenkins J."/>
            <person name="Schmutz J."/>
            <person name="Prochnik S."/>
            <person name="Rokhsar D."/>
            <person name="Gmitter F."/>
            <person name="Ollitrault P."/>
            <person name="Machado M."/>
            <person name="Talon M."/>
            <person name="Wincker P."/>
            <person name="Jaillon O."/>
            <person name="Morgante M."/>
        </authorList>
    </citation>
    <scope>NUCLEOTIDE SEQUENCE</scope>
    <source>
        <strain evidence="7">cv. Clemenules</strain>
    </source>
</reference>
<evidence type="ECO:0000256" key="1">
    <source>
        <dbReference type="ARBA" id="ARBA00004123"/>
    </source>
</evidence>
<keyword evidence="4" id="KW-0539">Nucleus</keyword>
<dbReference type="InterPro" id="IPR044660">
    <property type="entry name" value="IBH1-like"/>
</dbReference>
<dbReference type="Gramene" id="ESR50429">
    <property type="protein sequence ID" value="ESR50429"/>
    <property type="gene ID" value="CICLE_v10033026mg"/>
</dbReference>
<dbReference type="PANTHER" id="PTHR33124:SF43">
    <property type="entry name" value="TRANSCRIPTION FACTOR PAR2"/>
    <property type="match status" value="1"/>
</dbReference>
<name>V4VDF5_CITCL</name>
<dbReference type="InParanoid" id="V4VDF5"/>
<dbReference type="GO" id="GO:0005634">
    <property type="term" value="C:nucleus"/>
    <property type="evidence" value="ECO:0007669"/>
    <property type="project" value="UniProtKB-SubCell"/>
</dbReference>
<evidence type="ECO:0000313" key="7">
    <source>
        <dbReference type="Proteomes" id="UP000030687"/>
    </source>
</evidence>
<feature type="region of interest" description="Disordered" evidence="5">
    <location>
        <begin position="1"/>
        <end position="76"/>
    </location>
</feature>
<dbReference type="OrthoDB" id="1363133at2759"/>
<evidence type="ECO:0000313" key="6">
    <source>
        <dbReference type="EMBL" id="ESR50429.1"/>
    </source>
</evidence>
<dbReference type="EMBL" id="KI536726">
    <property type="protein sequence ID" value="ESR50429.1"/>
    <property type="molecule type" value="Genomic_DNA"/>
</dbReference>
<dbReference type="CDD" id="cd11444">
    <property type="entry name" value="bHLH_AtIBH1_like"/>
    <property type="match status" value="1"/>
</dbReference>
<keyword evidence="7" id="KW-1185">Reference proteome</keyword>
<feature type="compositionally biased region" description="Basic and acidic residues" evidence="5">
    <location>
        <begin position="63"/>
        <end position="76"/>
    </location>
</feature>
<dbReference type="eggNOG" id="ENOG502S830">
    <property type="taxonomic scope" value="Eukaryota"/>
</dbReference>
<dbReference type="InterPro" id="IPR044549">
    <property type="entry name" value="bHLH_AtIBH1-like"/>
</dbReference>